<dbReference type="InterPro" id="IPR015424">
    <property type="entry name" value="PyrdxlP-dep_Trfase"/>
</dbReference>
<keyword evidence="3" id="KW-0479">Metal-binding</keyword>
<dbReference type="STRING" id="483218.BACPEC_00694"/>
<dbReference type="InterPro" id="IPR000192">
    <property type="entry name" value="Aminotrans_V_dom"/>
</dbReference>
<dbReference type="GO" id="GO:0031071">
    <property type="term" value="F:cysteine desulfurase activity"/>
    <property type="evidence" value="ECO:0007669"/>
    <property type="project" value="UniProtKB-ARBA"/>
</dbReference>
<dbReference type="Proteomes" id="UP000003136">
    <property type="component" value="Unassembled WGS sequence"/>
</dbReference>
<feature type="domain" description="Aminotransferase class V" evidence="8">
    <location>
        <begin position="4"/>
        <end position="366"/>
    </location>
</feature>
<sequence>MEAYLDNSATTRTAKEVVDIMTEAMLDNYGNPSSKHMYGVNAEKYVKDAAKIIAGVLKCQEKEILFTSGGTESNNTVIIGGAMANRRRGKHVIVSSVEHSSVKEPFRYLAENGFDVTYLPVDKDGIINPEDVKKALRDDTILVSVMMVNNEIGAVEPVEELGSIVHEFNKDIIFHVDAIQSFGKYRIIPKKMNIDALSVSGHKIHGPKGTGFLYMRDKVKIKPLILGGGQQKGMRSGTENVPGIAGLGMAVKLAYTDFDEKIARMRQIKNEFVEGVSRIEGTQINGRTDETSAPHIVSVSFPGVRAEVLLHALEERGIYVSSGSACSSNRPELSSTLQAIGLDRSLLDSTLRFSFCYETTSEEIQYTLEELARLLPVLRRYTAH</sequence>
<dbReference type="Gene3D" id="1.10.260.50">
    <property type="match status" value="1"/>
</dbReference>
<dbReference type="GO" id="GO:0046872">
    <property type="term" value="F:metal ion binding"/>
    <property type="evidence" value="ECO:0007669"/>
    <property type="project" value="UniProtKB-KW"/>
</dbReference>
<keyword evidence="10" id="KW-1185">Reference proteome</keyword>
<name>B7APT8_9FIRM</name>
<dbReference type="eggNOG" id="COG1104">
    <property type="taxonomic scope" value="Bacteria"/>
</dbReference>
<evidence type="ECO:0000256" key="2">
    <source>
        <dbReference type="ARBA" id="ARBA00006490"/>
    </source>
</evidence>
<dbReference type="Gene3D" id="3.90.1150.10">
    <property type="entry name" value="Aspartate Aminotransferase, domain 1"/>
    <property type="match status" value="1"/>
</dbReference>
<keyword evidence="6" id="KW-0411">Iron-sulfur</keyword>
<dbReference type="PIRSF" id="PIRSF005572">
    <property type="entry name" value="NifS"/>
    <property type="match status" value="1"/>
</dbReference>
<dbReference type="PANTHER" id="PTHR11601:SF50">
    <property type="entry name" value="CYSTEINE DESULFURASE ISCS 2-RELATED"/>
    <property type="match status" value="1"/>
</dbReference>
<evidence type="ECO:0000313" key="9">
    <source>
        <dbReference type="EMBL" id="EEC57710.1"/>
    </source>
</evidence>
<dbReference type="InterPro" id="IPR015422">
    <property type="entry name" value="PyrdxlP-dep_Trfase_small"/>
</dbReference>
<dbReference type="FunFam" id="3.40.640.10:FF:000084">
    <property type="entry name" value="IscS-like cysteine desulfurase"/>
    <property type="match status" value="1"/>
</dbReference>
<dbReference type="InterPro" id="IPR016454">
    <property type="entry name" value="Cysteine_dSase"/>
</dbReference>
<evidence type="ECO:0000256" key="6">
    <source>
        <dbReference type="ARBA" id="ARBA00023014"/>
    </source>
</evidence>
<dbReference type="GO" id="GO:0051536">
    <property type="term" value="F:iron-sulfur cluster binding"/>
    <property type="evidence" value="ECO:0007669"/>
    <property type="project" value="UniProtKB-KW"/>
</dbReference>
<proteinExistence type="inferred from homology"/>
<dbReference type="Pfam" id="PF00266">
    <property type="entry name" value="Aminotran_5"/>
    <property type="match status" value="1"/>
</dbReference>
<protein>
    <recommendedName>
        <fullName evidence="8">Aminotransferase class V domain-containing protein</fullName>
    </recommendedName>
</protein>
<organism evidence="9 10">
    <name type="scientific">[Bacteroides] pectinophilus ATCC 43243</name>
    <dbReference type="NCBI Taxonomy" id="483218"/>
    <lineage>
        <taxon>Bacteria</taxon>
        <taxon>Bacillati</taxon>
        <taxon>Bacillota</taxon>
        <taxon>Clostridia</taxon>
        <taxon>Eubacteriales</taxon>
    </lineage>
</organism>
<evidence type="ECO:0000256" key="4">
    <source>
        <dbReference type="ARBA" id="ARBA00022898"/>
    </source>
</evidence>
<dbReference type="SUPFAM" id="SSF53383">
    <property type="entry name" value="PLP-dependent transferases"/>
    <property type="match status" value="1"/>
</dbReference>
<dbReference type="InterPro" id="IPR015421">
    <property type="entry name" value="PyrdxlP-dep_Trfase_major"/>
</dbReference>
<comment type="similarity">
    <text evidence="2">Belongs to the class-V pyridoxal-phosphate-dependent aminotransferase family. NifS/IscS subfamily.</text>
</comment>
<gene>
    <name evidence="9" type="ORF">BACPEC_00694</name>
</gene>
<evidence type="ECO:0000256" key="3">
    <source>
        <dbReference type="ARBA" id="ARBA00022723"/>
    </source>
</evidence>
<dbReference type="Gene3D" id="3.40.640.10">
    <property type="entry name" value="Type I PLP-dependent aspartate aminotransferase-like (Major domain)"/>
    <property type="match status" value="1"/>
</dbReference>
<comment type="cofactor">
    <cofactor evidence="1 7">
        <name>pyridoxal 5'-phosphate</name>
        <dbReference type="ChEBI" id="CHEBI:597326"/>
    </cofactor>
</comment>
<dbReference type="InterPro" id="IPR020578">
    <property type="entry name" value="Aminotrans_V_PyrdxlP_BS"/>
</dbReference>
<evidence type="ECO:0000256" key="5">
    <source>
        <dbReference type="ARBA" id="ARBA00023004"/>
    </source>
</evidence>
<dbReference type="PROSITE" id="PS00595">
    <property type="entry name" value="AA_TRANSFER_CLASS_5"/>
    <property type="match status" value="1"/>
</dbReference>
<evidence type="ECO:0000259" key="8">
    <source>
        <dbReference type="Pfam" id="PF00266"/>
    </source>
</evidence>
<dbReference type="PANTHER" id="PTHR11601">
    <property type="entry name" value="CYSTEINE DESULFURYLASE FAMILY MEMBER"/>
    <property type="match status" value="1"/>
</dbReference>
<keyword evidence="5" id="KW-0408">Iron</keyword>
<reference evidence="9 10" key="1">
    <citation type="submission" date="2008-11" db="EMBL/GenBank/DDBJ databases">
        <title>Draft genome sequence of Bacteroides pectinophilus (ATCC 43243).</title>
        <authorList>
            <person name="Sudarsanam P."/>
            <person name="Ley R."/>
            <person name="Guruge J."/>
            <person name="Turnbaugh P.J."/>
            <person name="Mahowald M."/>
            <person name="Liep D."/>
            <person name="Gordon J."/>
        </authorList>
    </citation>
    <scope>NUCLEOTIDE SEQUENCE [LARGE SCALE GENOMIC DNA]</scope>
    <source>
        <strain evidence="9 10">ATCC 43243</strain>
    </source>
</reference>
<evidence type="ECO:0000256" key="7">
    <source>
        <dbReference type="RuleBase" id="RU004504"/>
    </source>
</evidence>
<keyword evidence="4" id="KW-0663">Pyridoxal phosphate</keyword>
<dbReference type="AlphaFoldDB" id="B7APT8"/>
<reference evidence="9 10" key="2">
    <citation type="submission" date="2008-11" db="EMBL/GenBank/DDBJ databases">
        <authorList>
            <person name="Fulton L."/>
            <person name="Clifton S."/>
            <person name="Fulton B."/>
            <person name="Xu J."/>
            <person name="Minx P."/>
            <person name="Pepin K.H."/>
            <person name="Johnson M."/>
            <person name="Bhonagiri V."/>
            <person name="Nash W.E."/>
            <person name="Mardis E.R."/>
            <person name="Wilson R.K."/>
        </authorList>
    </citation>
    <scope>NUCLEOTIDE SEQUENCE [LARGE SCALE GENOMIC DNA]</scope>
    <source>
        <strain evidence="9 10">ATCC 43243</strain>
    </source>
</reference>
<dbReference type="HOGENOM" id="CLU_003433_0_0_9"/>
<accession>B7APT8</accession>
<evidence type="ECO:0000256" key="1">
    <source>
        <dbReference type="ARBA" id="ARBA00001933"/>
    </source>
</evidence>
<evidence type="ECO:0000313" key="10">
    <source>
        <dbReference type="Proteomes" id="UP000003136"/>
    </source>
</evidence>
<dbReference type="EMBL" id="ABVQ01000035">
    <property type="protein sequence ID" value="EEC57710.1"/>
    <property type="molecule type" value="Genomic_DNA"/>
</dbReference>